<dbReference type="OrthoDB" id="1490466at2"/>
<reference evidence="2" key="1">
    <citation type="submission" date="2016-05" db="EMBL/GenBank/DDBJ databases">
        <authorList>
            <person name="Behera P."/>
            <person name="Vaishampayan P."/>
            <person name="Singh N."/>
            <person name="Raina V."/>
            <person name="Suar M."/>
            <person name="Pattnaik A."/>
            <person name="Rastogi G."/>
        </authorList>
    </citation>
    <scope>NUCLEOTIDE SEQUENCE [LARGE SCALE GENOMIC DNA]</scope>
    <source>
        <strain evidence="2">MP23</strain>
    </source>
</reference>
<comment type="caution">
    <text evidence="1">The sequence shown here is derived from an EMBL/GenBank/DDBJ whole genome shotgun (WGS) entry which is preliminary data.</text>
</comment>
<gene>
    <name evidence="1" type="ORF">A9B99_03240</name>
</gene>
<evidence type="ECO:0000313" key="1">
    <source>
        <dbReference type="EMBL" id="OAT78734.1"/>
    </source>
</evidence>
<sequence>MTDYWWKDLLDQKGRWQGLELQVRKGCGPAMEMLSGHNGRMALQINSQTLFWATMLKDHCGVWLVFNAEHPAQELLLPAITSADVERAKRAGESQWLSGWCRYFARQLMEAPTPLLPPRRWLLRPMEAVKPQAPYALNQTVPFGQWRFTTPASSANISVPWALYSEDFPDLQSPEIVRFVDWWWGGHLLLARYPVDLHSGRVKWWRKKSREGALPPVLVWFIAGLASFVILDGHDRLQAAIAEGIQPQFLVLSELGEQRWEPDEQARERVLRSLAIQQEKCKKTGANIDAMNQSLLNLYDTRYLYAPTHSRAILGDGKNWERELTAYLQRNHLEQHLAAILAREE</sequence>
<dbReference type="EMBL" id="LYRP01000001">
    <property type="protein sequence ID" value="OAT78734.1"/>
    <property type="molecule type" value="Genomic_DNA"/>
</dbReference>
<dbReference type="RefSeq" id="WP_064594569.1">
    <property type="nucleotide sequence ID" value="NZ_JBDJAE010000024.1"/>
</dbReference>
<dbReference type="Proteomes" id="UP000078225">
    <property type="component" value="Unassembled WGS sequence"/>
</dbReference>
<keyword evidence="2" id="KW-1185">Reference proteome</keyword>
<dbReference type="STRING" id="1691903.A9B99_03240"/>
<dbReference type="AlphaFoldDB" id="A0A1B7L8Q1"/>
<evidence type="ECO:0000313" key="2">
    <source>
        <dbReference type="Proteomes" id="UP000078225"/>
    </source>
</evidence>
<organism evidence="1 2">
    <name type="scientific">Mangrovibacter phragmitis</name>
    <dbReference type="NCBI Taxonomy" id="1691903"/>
    <lineage>
        <taxon>Bacteria</taxon>
        <taxon>Pseudomonadati</taxon>
        <taxon>Pseudomonadota</taxon>
        <taxon>Gammaproteobacteria</taxon>
        <taxon>Enterobacterales</taxon>
        <taxon>Enterobacteriaceae</taxon>
        <taxon>Mangrovibacter</taxon>
    </lineage>
</organism>
<protein>
    <submittedName>
        <fullName evidence="1">Uncharacterized protein</fullName>
    </submittedName>
</protein>
<name>A0A1B7L8Q1_9ENTR</name>
<proteinExistence type="predicted"/>
<accession>A0A1B7L8Q1</accession>